<evidence type="ECO:0000259" key="5">
    <source>
        <dbReference type="PROSITE" id="PS50977"/>
    </source>
</evidence>
<dbReference type="RefSeq" id="WP_037506777.1">
    <property type="nucleotide sequence ID" value="NZ_JBCNKW010000018.1"/>
</dbReference>
<dbReference type="GO" id="GO:0003677">
    <property type="term" value="F:DNA binding"/>
    <property type="evidence" value="ECO:0007669"/>
    <property type="project" value="UniProtKB-UniRule"/>
</dbReference>
<feature type="domain" description="HTH tetR-type" evidence="5">
    <location>
        <begin position="16"/>
        <end position="76"/>
    </location>
</feature>
<dbReference type="PANTHER" id="PTHR30328:SF54">
    <property type="entry name" value="HTH-TYPE TRANSCRIPTIONAL REPRESSOR SCO4008"/>
    <property type="match status" value="1"/>
</dbReference>
<dbReference type="InterPro" id="IPR036271">
    <property type="entry name" value="Tet_transcr_reg_TetR-rel_C_sf"/>
</dbReference>
<dbReference type="AlphaFoldDB" id="A0A3G2UZ07"/>
<dbReference type="SUPFAM" id="SSF48498">
    <property type="entry name" value="Tetracyclin repressor-like, C-terminal domain"/>
    <property type="match status" value="1"/>
</dbReference>
<dbReference type="InterPro" id="IPR011075">
    <property type="entry name" value="TetR_C"/>
</dbReference>
<evidence type="ECO:0000313" key="6">
    <source>
        <dbReference type="EMBL" id="AYO77381.1"/>
    </source>
</evidence>
<dbReference type="InterPro" id="IPR009057">
    <property type="entry name" value="Homeodomain-like_sf"/>
</dbReference>
<dbReference type="Gene3D" id="1.10.357.10">
    <property type="entry name" value="Tetracycline Repressor, domain 2"/>
    <property type="match status" value="1"/>
</dbReference>
<evidence type="ECO:0000256" key="2">
    <source>
        <dbReference type="ARBA" id="ARBA00023125"/>
    </source>
</evidence>
<dbReference type="InterPro" id="IPR050109">
    <property type="entry name" value="HTH-type_TetR-like_transc_reg"/>
</dbReference>
<dbReference type="InterPro" id="IPR001647">
    <property type="entry name" value="HTH_TetR"/>
</dbReference>
<protein>
    <submittedName>
        <fullName evidence="6">TetR family transcriptional regulator</fullName>
    </submittedName>
</protein>
<dbReference type="Proteomes" id="UP000280708">
    <property type="component" value="Chromosome"/>
</dbReference>
<evidence type="ECO:0000313" key="7">
    <source>
        <dbReference type="Proteomes" id="UP000280708"/>
    </source>
</evidence>
<sequence>MGMTMKAKASAERVEANSADLLLDATSALMIERNTVDVTFVEIAQKSGLNAALIRYHFGSKLGMFMALLERDAGPTFDDLERLVQSDMDAAQKLRHHVHGIIKVYFRYPYMNRLVAALAVETDSETARFISERFSRPLANAQKAILEQGEAEGLFRKLDPMLFYFSLVGACDHLFNARHSLKYAFGIEDIDDDLRRAYAAHVTGILMRSVLVQPEIEA</sequence>
<dbReference type="PROSITE" id="PS50977">
    <property type="entry name" value="HTH_TETR_2"/>
    <property type="match status" value="1"/>
</dbReference>
<evidence type="ECO:0000256" key="4">
    <source>
        <dbReference type="PROSITE-ProRule" id="PRU00335"/>
    </source>
</evidence>
<dbReference type="Pfam" id="PF14514">
    <property type="entry name" value="TetR_C_9"/>
    <property type="match status" value="1"/>
</dbReference>
<dbReference type="PANTHER" id="PTHR30328">
    <property type="entry name" value="TRANSCRIPTIONAL REPRESSOR"/>
    <property type="match status" value="1"/>
</dbReference>
<evidence type="ECO:0000256" key="3">
    <source>
        <dbReference type="ARBA" id="ARBA00023163"/>
    </source>
</evidence>
<organism evidence="6 7">
    <name type="scientific">Sphingobium yanoikuyae</name>
    <name type="common">Sphingomonas yanoikuyae</name>
    <dbReference type="NCBI Taxonomy" id="13690"/>
    <lineage>
        <taxon>Bacteria</taxon>
        <taxon>Pseudomonadati</taxon>
        <taxon>Pseudomonadota</taxon>
        <taxon>Alphaproteobacteria</taxon>
        <taxon>Sphingomonadales</taxon>
        <taxon>Sphingomonadaceae</taxon>
        <taxon>Sphingobium</taxon>
    </lineage>
</organism>
<name>A0A3G2UZ07_SPHYA</name>
<keyword evidence="2 4" id="KW-0238">DNA-binding</keyword>
<keyword evidence="3" id="KW-0804">Transcription</keyword>
<gene>
    <name evidence="6" type="ORF">EBF16_11115</name>
</gene>
<dbReference type="SUPFAM" id="SSF46689">
    <property type="entry name" value="Homeodomain-like"/>
    <property type="match status" value="1"/>
</dbReference>
<accession>A0A3G2UZ07</accession>
<reference evidence="6 7" key="1">
    <citation type="submission" date="2018-10" db="EMBL/GenBank/DDBJ databases">
        <title>Characterization and genome analysis of a novel bacterium Sphingobium yanoikuyae SJTF8 capable of degrading PAHs.</title>
        <authorList>
            <person name="Yin C."/>
            <person name="Xiong W."/>
            <person name="Liang R."/>
        </authorList>
    </citation>
    <scope>NUCLEOTIDE SEQUENCE [LARGE SCALE GENOMIC DNA]</scope>
    <source>
        <strain evidence="6 7">SJTF8</strain>
    </source>
</reference>
<dbReference type="Pfam" id="PF00440">
    <property type="entry name" value="TetR_N"/>
    <property type="match status" value="1"/>
</dbReference>
<feature type="DNA-binding region" description="H-T-H motif" evidence="4">
    <location>
        <begin position="39"/>
        <end position="58"/>
    </location>
</feature>
<dbReference type="EMBL" id="CP033230">
    <property type="protein sequence ID" value="AYO77381.1"/>
    <property type="molecule type" value="Genomic_DNA"/>
</dbReference>
<evidence type="ECO:0000256" key="1">
    <source>
        <dbReference type="ARBA" id="ARBA00023015"/>
    </source>
</evidence>
<proteinExistence type="predicted"/>
<keyword evidence="1" id="KW-0805">Transcription regulation</keyword>